<dbReference type="GO" id="GO:0032259">
    <property type="term" value="P:methylation"/>
    <property type="evidence" value="ECO:0007669"/>
    <property type="project" value="UniProtKB-KW"/>
</dbReference>
<protein>
    <submittedName>
        <fullName evidence="2">Methylase of polypeptide subunit release factors</fullName>
    </submittedName>
</protein>
<evidence type="ECO:0000313" key="2">
    <source>
        <dbReference type="EMBL" id="MBB6170500.1"/>
    </source>
</evidence>
<dbReference type="Gene3D" id="3.40.50.150">
    <property type="entry name" value="Vaccinia Virus protein VP39"/>
    <property type="match status" value="1"/>
</dbReference>
<name>A0A7W9YE46_9ACTN</name>
<dbReference type="CDD" id="cd02440">
    <property type="entry name" value="AdoMet_MTases"/>
    <property type="match status" value="1"/>
</dbReference>
<dbReference type="EMBL" id="JACHDS010000001">
    <property type="protein sequence ID" value="MBB6170500.1"/>
    <property type="molecule type" value="Genomic_DNA"/>
</dbReference>
<dbReference type="InterPro" id="IPR007848">
    <property type="entry name" value="Small_mtfrase_dom"/>
</dbReference>
<dbReference type="InterPro" id="IPR050320">
    <property type="entry name" value="N5-glutamine_MTase"/>
</dbReference>
<dbReference type="Pfam" id="PF05175">
    <property type="entry name" value="MTS"/>
    <property type="match status" value="1"/>
</dbReference>
<dbReference type="PANTHER" id="PTHR18895:SF74">
    <property type="entry name" value="MTRF1L RELEASE FACTOR GLUTAMINE METHYLTRANSFERASE"/>
    <property type="match status" value="1"/>
</dbReference>
<accession>A0A7W9YE46</accession>
<dbReference type="RefSeq" id="WP_221308008.1">
    <property type="nucleotide sequence ID" value="NZ_JACHDS010000001.1"/>
</dbReference>
<evidence type="ECO:0000259" key="1">
    <source>
        <dbReference type="Pfam" id="PF05175"/>
    </source>
</evidence>
<dbReference type="AlphaFoldDB" id="A0A7W9YE46"/>
<comment type="caution">
    <text evidence="2">The sequence shown here is derived from an EMBL/GenBank/DDBJ whole genome shotgun (WGS) entry which is preliminary data.</text>
</comment>
<reference evidence="2 3" key="1">
    <citation type="submission" date="2020-08" db="EMBL/GenBank/DDBJ databases">
        <title>Sequencing the genomes of 1000 actinobacteria strains.</title>
        <authorList>
            <person name="Klenk H.-P."/>
        </authorList>
    </citation>
    <scope>NUCLEOTIDE SEQUENCE [LARGE SCALE GENOMIC DNA]</scope>
    <source>
        <strain evidence="2 3">DSM 46659</strain>
    </source>
</reference>
<organism evidence="2 3">
    <name type="scientific">Nocardiopsis mwathae</name>
    <dbReference type="NCBI Taxonomy" id="1472723"/>
    <lineage>
        <taxon>Bacteria</taxon>
        <taxon>Bacillati</taxon>
        <taxon>Actinomycetota</taxon>
        <taxon>Actinomycetes</taxon>
        <taxon>Streptosporangiales</taxon>
        <taxon>Nocardiopsidaceae</taxon>
        <taxon>Nocardiopsis</taxon>
    </lineage>
</organism>
<gene>
    <name evidence="2" type="ORF">HNR23_000560</name>
</gene>
<sequence length="173" mass="18699">MAAARSGCARVVGLDVVPAAIENTRRNAARHGVAGRVEALTSDLFAELEEGDEFDLICSNPPLVRAPDSRQWATQVERSVFDPGFALHRRFFEQVRPHLADGGRIYMLTSRTLGDPEGLRSLEAAAGFTDRVHRSEAVGIPAAAMGSPPAAVAAADEQGIVHVDFAMFEFRRD</sequence>
<dbReference type="Proteomes" id="UP000546642">
    <property type="component" value="Unassembled WGS sequence"/>
</dbReference>
<dbReference type="InterPro" id="IPR029063">
    <property type="entry name" value="SAM-dependent_MTases_sf"/>
</dbReference>
<keyword evidence="2" id="KW-0489">Methyltransferase</keyword>
<dbReference type="GO" id="GO:0008168">
    <property type="term" value="F:methyltransferase activity"/>
    <property type="evidence" value="ECO:0007669"/>
    <property type="project" value="UniProtKB-KW"/>
</dbReference>
<keyword evidence="2" id="KW-0808">Transferase</keyword>
<feature type="domain" description="Methyltransferase small" evidence="1">
    <location>
        <begin position="3"/>
        <end position="120"/>
    </location>
</feature>
<dbReference type="SUPFAM" id="SSF53335">
    <property type="entry name" value="S-adenosyl-L-methionine-dependent methyltransferases"/>
    <property type="match status" value="1"/>
</dbReference>
<dbReference type="PANTHER" id="PTHR18895">
    <property type="entry name" value="HEMK METHYLTRANSFERASE"/>
    <property type="match status" value="1"/>
</dbReference>
<evidence type="ECO:0000313" key="3">
    <source>
        <dbReference type="Proteomes" id="UP000546642"/>
    </source>
</evidence>
<keyword evidence="3" id="KW-1185">Reference proteome</keyword>
<proteinExistence type="predicted"/>